<keyword evidence="1" id="KW-0732">Signal</keyword>
<dbReference type="Proteomes" id="UP000063429">
    <property type="component" value="Chromosome"/>
</dbReference>
<gene>
    <name evidence="3" type="ORF">F506_11095</name>
</gene>
<dbReference type="EMBL" id="CP011409">
    <property type="protein sequence ID" value="AKZ63149.1"/>
    <property type="molecule type" value="Genomic_DNA"/>
</dbReference>
<feature type="domain" description="Lysozyme inhibitor LprI-like N-terminal" evidence="2">
    <location>
        <begin position="27"/>
        <end position="116"/>
    </location>
</feature>
<evidence type="ECO:0000313" key="3">
    <source>
        <dbReference type="EMBL" id="AKZ63149.1"/>
    </source>
</evidence>
<protein>
    <recommendedName>
        <fullName evidence="2">Lysozyme inhibitor LprI-like N-terminal domain-containing protein</fullName>
    </recommendedName>
</protein>
<dbReference type="RefSeq" id="WP_053197458.1">
    <property type="nucleotide sequence ID" value="NZ_CP011409.1"/>
</dbReference>
<dbReference type="Pfam" id="PF07007">
    <property type="entry name" value="LprI"/>
    <property type="match status" value="1"/>
</dbReference>
<evidence type="ECO:0000256" key="1">
    <source>
        <dbReference type="SAM" id="SignalP"/>
    </source>
</evidence>
<organism evidence="3 4">
    <name type="scientific">Herbaspirillum hiltneri N3</name>
    <dbReference type="NCBI Taxonomy" id="1262470"/>
    <lineage>
        <taxon>Bacteria</taxon>
        <taxon>Pseudomonadati</taxon>
        <taxon>Pseudomonadota</taxon>
        <taxon>Betaproteobacteria</taxon>
        <taxon>Burkholderiales</taxon>
        <taxon>Oxalobacteraceae</taxon>
        <taxon>Herbaspirillum</taxon>
    </lineage>
</organism>
<evidence type="ECO:0000313" key="4">
    <source>
        <dbReference type="Proteomes" id="UP000063429"/>
    </source>
</evidence>
<feature type="signal peptide" evidence="1">
    <location>
        <begin position="1"/>
        <end position="23"/>
    </location>
</feature>
<accession>A0ABM5V0W9</accession>
<proteinExistence type="predicted"/>
<dbReference type="InterPro" id="IPR009739">
    <property type="entry name" value="LprI-like_N"/>
</dbReference>
<sequence length="131" mass="14562">MKSSLCRIVALLSFSVAGCNAWALDCNSAQTQADMDECASQALNKADAELNQTYVDYRKRLDKTQQNQIRDVQLAWIKYRDLSCKYANSRSAGGSVHNMALQSCLTEKTLERTKELKALSTCPEGDVSCTR</sequence>
<dbReference type="PANTHER" id="PTHR39176">
    <property type="entry name" value="PERIPLASMIC PROTEIN-RELATED"/>
    <property type="match status" value="1"/>
</dbReference>
<dbReference type="PROSITE" id="PS51257">
    <property type="entry name" value="PROKAR_LIPOPROTEIN"/>
    <property type="match status" value="1"/>
</dbReference>
<dbReference type="Gene3D" id="1.20.1270.180">
    <property type="match status" value="1"/>
</dbReference>
<evidence type="ECO:0000259" key="2">
    <source>
        <dbReference type="Pfam" id="PF07007"/>
    </source>
</evidence>
<dbReference type="PANTHER" id="PTHR39176:SF1">
    <property type="entry name" value="PERIPLASMIC PROTEIN"/>
    <property type="match status" value="1"/>
</dbReference>
<keyword evidence="4" id="KW-1185">Reference proteome</keyword>
<feature type="chain" id="PRO_5045747428" description="Lysozyme inhibitor LprI-like N-terminal domain-containing protein" evidence="1">
    <location>
        <begin position="24"/>
        <end position="131"/>
    </location>
</feature>
<name>A0ABM5V0W9_9BURK</name>
<reference evidence="4" key="1">
    <citation type="journal article" date="2015" name="Genome Announc.">
        <title>Complete Genome Sequence of Herbaspirillum hiltneri N3 (DSM 17495), Isolated from Surface-Sterilized Wheat Roots.</title>
        <authorList>
            <person name="Guizelini D."/>
            <person name="Saizaki P.M."/>
            <person name="Coimbra N.A."/>
            <person name="Weiss V.A."/>
            <person name="Faoro H."/>
            <person name="Sfeir M.Z."/>
            <person name="Baura V.A."/>
            <person name="Monteiro R.A."/>
            <person name="Chubatsu L.S."/>
            <person name="Souza E.M."/>
            <person name="Cruz L.M."/>
            <person name="Pedrosa F.O."/>
            <person name="Raittz R.T."/>
            <person name="Marchaukoski J.N."/>
            <person name="Steffens M.B."/>
        </authorList>
    </citation>
    <scope>NUCLEOTIDE SEQUENCE [LARGE SCALE GENOMIC DNA]</scope>
    <source>
        <strain evidence="4">N3</strain>
    </source>
</reference>